<dbReference type="PANTHER" id="PTHR30349:SF81">
    <property type="entry name" value="TYROSINE RECOMBINASE XERC"/>
    <property type="match status" value="1"/>
</dbReference>
<dbReference type="InterPro" id="IPR050090">
    <property type="entry name" value="Tyrosine_recombinase_XerCD"/>
</dbReference>
<accession>A0ABS4DH80</accession>
<dbReference type="CDD" id="cd00397">
    <property type="entry name" value="DNA_BRE_C"/>
    <property type="match status" value="1"/>
</dbReference>
<dbReference type="EMBL" id="SIJK02000095">
    <property type="protein sequence ID" value="MBP1468782.1"/>
    <property type="molecule type" value="Genomic_DNA"/>
</dbReference>
<dbReference type="InterPro" id="IPR010998">
    <property type="entry name" value="Integrase_recombinase_N"/>
</dbReference>
<evidence type="ECO:0000313" key="5">
    <source>
        <dbReference type="EMBL" id="MBP1468782.1"/>
    </source>
</evidence>
<keyword evidence="2" id="KW-0233">DNA recombination</keyword>
<dbReference type="RefSeq" id="WP_167857587.1">
    <property type="nucleotide sequence ID" value="NZ_SIJK02000095.1"/>
</dbReference>
<evidence type="ECO:0000313" key="6">
    <source>
        <dbReference type="Proteomes" id="UP001193081"/>
    </source>
</evidence>
<evidence type="ECO:0000256" key="3">
    <source>
        <dbReference type="SAM" id="MobiDB-lite"/>
    </source>
</evidence>
<dbReference type="PANTHER" id="PTHR30349">
    <property type="entry name" value="PHAGE INTEGRASE-RELATED"/>
    <property type="match status" value="1"/>
</dbReference>
<proteinExistence type="predicted"/>
<organism evidence="5 6">
    <name type="scientific">Candidatus Chloroploca mongolica</name>
    <dbReference type="NCBI Taxonomy" id="2528176"/>
    <lineage>
        <taxon>Bacteria</taxon>
        <taxon>Bacillati</taxon>
        <taxon>Chloroflexota</taxon>
        <taxon>Chloroflexia</taxon>
        <taxon>Chloroflexales</taxon>
        <taxon>Chloroflexineae</taxon>
        <taxon>Oscillochloridaceae</taxon>
        <taxon>Candidatus Chloroploca</taxon>
    </lineage>
</organism>
<dbReference type="InterPro" id="IPR002104">
    <property type="entry name" value="Integrase_catalytic"/>
</dbReference>
<protein>
    <submittedName>
        <fullName evidence="5">Site-specific integrase</fullName>
    </submittedName>
</protein>
<comment type="caution">
    <text evidence="5">The sequence shown here is derived from an EMBL/GenBank/DDBJ whole genome shotgun (WGS) entry which is preliminary data.</text>
</comment>
<name>A0ABS4DH80_9CHLR</name>
<feature type="domain" description="Tyr recombinase" evidence="4">
    <location>
        <begin position="160"/>
        <end position="347"/>
    </location>
</feature>
<feature type="region of interest" description="Disordered" evidence="3">
    <location>
        <begin position="138"/>
        <end position="179"/>
    </location>
</feature>
<dbReference type="InterPro" id="IPR013762">
    <property type="entry name" value="Integrase-like_cat_sf"/>
</dbReference>
<evidence type="ECO:0000256" key="1">
    <source>
        <dbReference type="ARBA" id="ARBA00023125"/>
    </source>
</evidence>
<evidence type="ECO:0000256" key="2">
    <source>
        <dbReference type="ARBA" id="ARBA00023172"/>
    </source>
</evidence>
<dbReference type="PROSITE" id="PS51898">
    <property type="entry name" value="TYR_RECOMBINASE"/>
    <property type="match status" value="1"/>
</dbReference>
<dbReference type="SUPFAM" id="SSF56349">
    <property type="entry name" value="DNA breaking-rejoining enzymes"/>
    <property type="match status" value="1"/>
</dbReference>
<keyword evidence="6" id="KW-1185">Reference proteome</keyword>
<reference evidence="5 6" key="1">
    <citation type="submission" date="2021-03" db="EMBL/GenBank/DDBJ databases">
        <authorList>
            <person name="Grouzdev D.S."/>
        </authorList>
    </citation>
    <scope>NUCLEOTIDE SEQUENCE [LARGE SCALE GENOMIC DNA]</scope>
    <source>
        <strain evidence="5 6">M50-1</strain>
    </source>
</reference>
<dbReference type="Proteomes" id="UP001193081">
    <property type="component" value="Unassembled WGS sequence"/>
</dbReference>
<sequence length="357" mass="38791">MPDDHALSVPAPHALARAAAAADQAAAQGVFARYRAELAAQTRRAQDADLARWQRYLTAVGVGEAKDAAWATEPSAWTHVTWGLVEGFLRWQETAGYSLASIARALATIRVYCIQATRAGTLSPAALALIQTVKAAAPRSKAGRNRDAQRTTTRRGAKKEAPTKLTASQVRRLKHEHAETPQGRRDAVLMCLLLDHGLRVSEVADLQVRDLDLERGLLRFYRRKVDATQTHRLTGDTLRAIRRYVAAGDLRAEGQVLRATTGPRAVNLGGPISIQGLRDRVRILGQRVGVAGLSPHDCRHDWATRAARAGTDPLALQEAGGWSSLAMPRRYIEAAVIANERVKLAVEDEEEVPGGEA</sequence>
<dbReference type="Pfam" id="PF00589">
    <property type="entry name" value="Phage_integrase"/>
    <property type="match status" value="1"/>
</dbReference>
<dbReference type="Gene3D" id="1.10.150.130">
    <property type="match status" value="1"/>
</dbReference>
<evidence type="ECO:0000259" key="4">
    <source>
        <dbReference type="PROSITE" id="PS51898"/>
    </source>
</evidence>
<dbReference type="InterPro" id="IPR011010">
    <property type="entry name" value="DNA_brk_join_enz"/>
</dbReference>
<dbReference type="Gene3D" id="1.10.443.10">
    <property type="entry name" value="Intergrase catalytic core"/>
    <property type="match status" value="1"/>
</dbReference>
<gene>
    <name evidence="5" type="ORF">EYB53_023935</name>
</gene>
<keyword evidence="1" id="KW-0238">DNA-binding</keyword>